<reference evidence="3 4" key="1">
    <citation type="submission" date="2015-08" db="EMBL/GenBank/DDBJ databases">
        <title>Ancestral chromatin configuration constrains chromatin evolution on differentiating sex chromosomes in Drosophila.</title>
        <authorList>
            <person name="Zhou Q."/>
            <person name="Bachtrog D."/>
        </authorList>
    </citation>
    <scope>NUCLEOTIDE SEQUENCE [LARGE SCALE GENOMIC DNA]</scope>
    <source>
        <tissue evidence="3">Whole larvae</tissue>
    </source>
</reference>
<dbReference type="OMA" id="GGPIHLE"/>
<evidence type="ECO:0000259" key="2">
    <source>
        <dbReference type="Pfam" id="PF13358"/>
    </source>
</evidence>
<dbReference type="OrthoDB" id="9996331at2759"/>
<gene>
    <name evidence="3" type="ORF">Dbus_chr2Rg659</name>
</gene>
<dbReference type="InterPro" id="IPR038717">
    <property type="entry name" value="Tc1-like_DDE_dom"/>
</dbReference>
<dbReference type="Proteomes" id="UP000494163">
    <property type="component" value="Chromosome 2R"/>
</dbReference>
<feature type="compositionally biased region" description="Polar residues" evidence="1">
    <location>
        <begin position="198"/>
        <end position="215"/>
    </location>
</feature>
<feature type="compositionally biased region" description="Low complexity" evidence="1">
    <location>
        <begin position="141"/>
        <end position="169"/>
    </location>
</feature>
<dbReference type="Pfam" id="PF13358">
    <property type="entry name" value="DDE_3"/>
    <property type="match status" value="1"/>
</dbReference>
<protein>
    <submittedName>
        <fullName evidence="3">CG14478</fullName>
    </submittedName>
</protein>
<evidence type="ECO:0000313" key="3">
    <source>
        <dbReference type="EMBL" id="ALC41080.1"/>
    </source>
</evidence>
<evidence type="ECO:0000256" key="1">
    <source>
        <dbReference type="SAM" id="MobiDB-lite"/>
    </source>
</evidence>
<name>A0A0M4EIU2_DROBS</name>
<dbReference type="InterPro" id="IPR036397">
    <property type="entry name" value="RNaseH_sf"/>
</dbReference>
<evidence type="ECO:0000313" key="4">
    <source>
        <dbReference type="Proteomes" id="UP000494163"/>
    </source>
</evidence>
<feature type="domain" description="Tc1-like transposase DDE" evidence="2">
    <location>
        <begin position="348"/>
        <end position="499"/>
    </location>
</feature>
<sequence>MKTIVLSPDDLQNFNKFIYDPKSAAQLAASAGAIAAANHAHHQHQHQQQQQLPVVSSAAAVAVAGNAVNSANKLMALHYYLNQQGHYVSAPQPPPNVAAAHAQQQQLLAQSQTQLKQLQLKQPTIHQHQQQHLSYHHHPYYQQQQQQPTVTQTQHKLQQQQQQQQQHQQSPVPVHALNQNSNFSAASSSTGGTGSSSHAPTQQSNGSSVSPTIISHTPAHAHAHAHAHQLHHHPHHQHAHHVAAATLNSNSSSSNIAAAANALLRASAAAAATAVPASPAPSTASSSSCASNTTSASAAASTSSSATASSTNCAKKLKTEPLLSQYNQTERLNFANTYIVWSEEHWRRVIFHDERRFNLDGPDGFSYYFHDLRNYERTLSQRPRGNSVYIYLMISVGGAINLEVSSAKQRPESCIEAILRERPNIISKLGGSTEFVLQDHNWTAHALPSAQELLNAEGLKSQKWPTIAHDLNIMENIWGWLIREVFDGGRKFSRKDDLIFRVREAWSRLPLDLVTNLYSTLPERITELYYTQGAYTNC</sequence>
<feature type="region of interest" description="Disordered" evidence="1">
    <location>
        <begin position="141"/>
        <end position="241"/>
    </location>
</feature>
<dbReference type="EMBL" id="CP012524">
    <property type="protein sequence ID" value="ALC41080.1"/>
    <property type="molecule type" value="Genomic_DNA"/>
</dbReference>
<proteinExistence type="predicted"/>
<organism evidence="3 4">
    <name type="scientific">Drosophila busckii</name>
    <name type="common">Fruit fly</name>
    <dbReference type="NCBI Taxonomy" id="30019"/>
    <lineage>
        <taxon>Eukaryota</taxon>
        <taxon>Metazoa</taxon>
        <taxon>Ecdysozoa</taxon>
        <taxon>Arthropoda</taxon>
        <taxon>Hexapoda</taxon>
        <taxon>Insecta</taxon>
        <taxon>Pterygota</taxon>
        <taxon>Neoptera</taxon>
        <taxon>Endopterygota</taxon>
        <taxon>Diptera</taxon>
        <taxon>Brachycera</taxon>
        <taxon>Muscomorpha</taxon>
        <taxon>Ephydroidea</taxon>
        <taxon>Drosophilidae</taxon>
        <taxon>Drosophila</taxon>
    </lineage>
</organism>
<dbReference type="Gene3D" id="3.30.420.10">
    <property type="entry name" value="Ribonuclease H-like superfamily/Ribonuclease H"/>
    <property type="match status" value="1"/>
</dbReference>
<dbReference type="STRING" id="30019.A0A0M4EIU2"/>
<dbReference type="SMR" id="A0A0M4EIU2"/>
<dbReference type="AlphaFoldDB" id="A0A0M4EIU2"/>
<dbReference type="GO" id="GO:0003676">
    <property type="term" value="F:nucleic acid binding"/>
    <property type="evidence" value="ECO:0007669"/>
    <property type="project" value="InterPro"/>
</dbReference>
<feature type="compositionally biased region" description="Basic residues" evidence="1">
    <location>
        <begin position="219"/>
        <end position="241"/>
    </location>
</feature>
<accession>A0A0M4EIU2</accession>
<keyword evidence="4" id="KW-1185">Reference proteome</keyword>